<proteinExistence type="predicted"/>
<evidence type="ECO:0000313" key="2">
    <source>
        <dbReference type="EMBL" id="CAE7719854.1"/>
    </source>
</evidence>
<dbReference type="EMBL" id="CAJNIZ010045427">
    <property type="protein sequence ID" value="CAE7719854.1"/>
    <property type="molecule type" value="Genomic_DNA"/>
</dbReference>
<keyword evidence="3" id="KW-1185">Reference proteome</keyword>
<reference evidence="2" key="1">
    <citation type="submission" date="2021-02" db="EMBL/GenBank/DDBJ databases">
        <authorList>
            <person name="Dougan E. K."/>
            <person name="Rhodes N."/>
            <person name="Thang M."/>
            <person name="Chan C."/>
        </authorList>
    </citation>
    <scope>NUCLEOTIDE SEQUENCE</scope>
</reference>
<feature type="transmembrane region" description="Helical" evidence="1">
    <location>
        <begin position="132"/>
        <end position="158"/>
    </location>
</feature>
<dbReference type="AlphaFoldDB" id="A0A812X806"/>
<feature type="transmembrane region" description="Helical" evidence="1">
    <location>
        <begin position="30"/>
        <end position="63"/>
    </location>
</feature>
<keyword evidence="1" id="KW-0472">Membrane</keyword>
<evidence type="ECO:0008006" key="4">
    <source>
        <dbReference type="Google" id="ProtNLM"/>
    </source>
</evidence>
<evidence type="ECO:0000313" key="3">
    <source>
        <dbReference type="Proteomes" id="UP000649617"/>
    </source>
</evidence>
<keyword evidence="1" id="KW-0812">Transmembrane</keyword>
<keyword evidence="1" id="KW-1133">Transmembrane helix</keyword>
<dbReference type="OrthoDB" id="10006218at2759"/>
<gene>
    <name evidence="2" type="ORF">SPIL2461_LOCUS20495</name>
</gene>
<organism evidence="2 3">
    <name type="scientific">Symbiodinium pilosum</name>
    <name type="common">Dinoflagellate</name>
    <dbReference type="NCBI Taxonomy" id="2952"/>
    <lineage>
        <taxon>Eukaryota</taxon>
        <taxon>Sar</taxon>
        <taxon>Alveolata</taxon>
        <taxon>Dinophyceae</taxon>
        <taxon>Suessiales</taxon>
        <taxon>Symbiodiniaceae</taxon>
        <taxon>Symbiodinium</taxon>
    </lineage>
</organism>
<name>A0A812X806_SYMPI</name>
<dbReference type="Proteomes" id="UP000649617">
    <property type="component" value="Unassembled WGS sequence"/>
</dbReference>
<comment type="caution">
    <text evidence="2">The sequence shown here is derived from an EMBL/GenBank/DDBJ whole genome shotgun (WGS) entry which is preliminary data.</text>
</comment>
<evidence type="ECO:0000256" key="1">
    <source>
        <dbReference type="SAM" id="Phobius"/>
    </source>
</evidence>
<accession>A0A812X806</accession>
<sequence length="551" mass="60422">MTKCLFSLLLALIVIPLVTAAVVALIAVSFVAIILLLVAAASVLLCAFVPLCSLVILMALPFLIDKLKSVGSFHLDRAVLLLHHIEKQQDQEPQHEGTAQDAGVSLTWLFDVVSHMLDFKSDMSVVLSSWNVLPLLWSLCFAPTVLLSACSLYLIAWQKPVFVEKGSSWSLLQLLEDIPQALLAFVGIFLYARAGAPQEPFILTTVADSIVDCMEQVILFLIGHRKTHLLLPTEDAVNWAKAKAMEHNVSSDGLTAKQRHPRVSLQAFAAADDVPAIEAEKHQEPKHLRMNLLHGFKLFGDSAWCLAAFEDVPNGLQGLSFGIEERDLWSETMSNVFHMPTKLYDCFQDPKKSPPLSMSAPNAAGSCEGVQSHCYETAYEAFRICLGPDDVMLEGRRYTTLNDLLRGRAPLSVHVKMDVEGSEWTVLEALLANATDLAKIRTLDMEVHFGFGAASEAPKHRGSMEEVVRREVGIFEKLAATFLTVGSNVETNAQGWNPAAACTKLCDEPLVHTRGGFPVNQFAVSFVNPAMLRSNNPKHMEVGARGIEQSG</sequence>
<protein>
    <recommendedName>
        <fullName evidence="4">Methyltransferase FkbM domain-containing protein</fullName>
    </recommendedName>
</protein>